<evidence type="ECO:0000313" key="1">
    <source>
        <dbReference type="EMBL" id="PLX62671.1"/>
    </source>
</evidence>
<organism evidence="1 2">
    <name type="scientific">Sedimenticola selenatireducens</name>
    <dbReference type="NCBI Taxonomy" id="191960"/>
    <lineage>
        <taxon>Bacteria</taxon>
        <taxon>Pseudomonadati</taxon>
        <taxon>Pseudomonadota</taxon>
        <taxon>Gammaproteobacteria</taxon>
        <taxon>Chromatiales</taxon>
        <taxon>Sedimenticolaceae</taxon>
        <taxon>Sedimenticola</taxon>
    </lineage>
</organism>
<gene>
    <name evidence="1" type="ORF">C0630_05555</name>
</gene>
<accession>A0A2N6CZ79</accession>
<proteinExistence type="predicted"/>
<comment type="caution">
    <text evidence="1">The sequence shown here is derived from an EMBL/GenBank/DDBJ whole genome shotgun (WGS) entry which is preliminary data.</text>
</comment>
<dbReference type="Proteomes" id="UP000235015">
    <property type="component" value="Unassembled WGS sequence"/>
</dbReference>
<dbReference type="EMBL" id="PKUN01000004">
    <property type="protein sequence ID" value="PLX62671.1"/>
    <property type="molecule type" value="Genomic_DNA"/>
</dbReference>
<dbReference type="RefSeq" id="WP_273438242.1">
    <property type="nucleotide sequence ID" value="NZ_CAXXYC010000004.1"/>
</dbReference>
<name>A0A2N6CZ79_9GAMM</name>
<sequence>MEFSGKMRGARDDVEKGTKVNKNRLLRLLILLALLPLEAAALDYPNRYNSMAETLFDMMDAFSSAYQKRLHERTRDYYGYPGGAPGYAPYPAPAYGPPVPPGPVPVLNGSWQGESGEILVIRNGLFRIFLDRDNFRDGRLAQPEPQLIILQDLNSGQLRPYAFAESDGRLLMQDPAGNLFRYIRIGW</sequence>
<dbReference type="STRING" id="1111735.GCA_000428045_00472"/>
<evidence type="ECO:0000313" key="2">
    <source>
        <dbReference type="Proteomes" id="UP000235015"/>
    </source>
</evidence>
<protein>
    <submittedName>
        <fullName evidence="1">Uncharacterized protein</fullName>
    </submittedName>
</protein>
<dbReference type="AlphaFoldDB" id="A0A2N6CZ79"/>
<reference evidence="1 2" key="1">
    <citation type="submission" date="2017-11" db="EMBL/GenBank/DDBJ databases">
        <title>Genome-resolved metagenomics identifies genetic mobility, metabolic interactions, and unexpected diversity in perchlorate-reducing communities.</title>
        <authorList>
            <person name="Barnum T.P."/>
            <person name="Figueroa I.A."/>
            <person name="Carlstrom C.I."/>
            <person name="Lucas L.N."/>
            <person name="Engelbrektson A.L."/>
            <person name="Coates J.D."/>
        </authorList>
    </citation>
    <scope>NUCLEOTIDE SEQUENCE [LARGE SCALE GENOMIC DNA]</scope>
    <source>
        <strain evidence="1">BM301</strain>
    </source>
</reference>